<dbReference type="GO" id="GO:0006171">
    <property type="term" value="P:cAMP biosynthetic process"/>
    <property type="evidence" value="ECO:0007669"/>
    <property type="project" value="TreeGrafter"/>
</dbReference>
<dbReference type="PANTHER" id="PTHR43081:SF19">
    <property type="entry name" value="PH-SENSITIVE ADENYLATE CYCLASE RV1264"/>
    <property type="match status" value="1"/>
</dbReference>
<name>A0A382H3C5_9ZZZZ</name>
<dbReference type="SUPFAM" id="SSF55073">
    <property type="entry name" value="Nucleotide cyclase"/>
    <property type="match status" value="1"/>
</dbReference>
<sequence length="235" mass="26073">MESLVGEVCVAEAQRRLTTIVVADVAGFSRLIGIDEEGTLAAQRSYRVELIEPLLIEYHGRIANTAGDSFLFEFSSAVEAVRYSIAVQERMAERNRDMPTDRRIEYRIGINVGDVVADGDDLLGDGVNITARLENICEPGGIMLADDAYRQVRDRLDVNWQDGGEREVKNIARPIRVWTWLSTARPSLTGPKNDSKTLALPDKPSIAVLPFQNMSQDPEQEFFADGMAEDTITAL</sequence>
<feature type="non-terminal residue" evidence="2">
    <location>
        <position position="235"/>
    </location>
</feature>
<dbReference type="CDD" id="cd07302">
    <property type="entry name" value="CHD"/>
    <property type="match status" value="1"/>
</dbReference>
<dbReference type="InterPro" id="IPR050697">
    <property type="entry name" value="Adenylyl/Guanylyl_Cyclase_3/4"/>
</dbReference>
<reference evidence="2" key="1">
    <citation type="submission" date="2018-05" db="EMBL/GenBank/DDBJ databases">
        <authorList>
            <person name="Lanie J.A."/>
            <person name="Ng W.-L."/>
            <person name="Kazmierczak K.M."/>
            <person name="Andrzejewski T.M."/>
            <person name="Davidsen T.M."/>
            <person name="Wayne K.J."/>
            <person name="Tettelin H."/>
            <person name="Glass J.I."/>
            <person name="Rusch D."/>
            <person name="Podicherti R."/>
            <person name="Tsui H.-C.T."/>
            <person name="Winkler M.E."/>
        </authorList>
    </citation>
    <scope>NUCLEOTIDE SEQUENCE</scope>
</reference>
<dbReference type="AlphaFoldDB" id="A0A382H3C5"/>
<protein>
    <recommendedName>
        <fullName evidence="1">Guanylate cyclase domain-containing protein</fullName>
    </recommendedName>
</protein>
<proteinExistence type="predicted"/>
<evidence type="ECO:0000313" key="2">
    <source>
        <dbReference type="EMBL" id="SVB81417.1"/>
    </source>
</evidence>
<feature type="domain" description="Guanylate cyclase" evidence="1">
    <location>
        <begin position="19"/>
        <end position="134"/>
    </location>
</feature>
<dbReference type="PANTHER" id="PTHR43081">
    <property type="entry name" value="ADENYLATE CYCLASE, TERMINAL-DIFFERENTIATION SPECIFIC-RELATED"/>
    <property type="match status" value="1"/>
</dbReference>
<accession>A0A382H3C5</accession>
<dbReference type="InterPro" id="IPR029787">
    <property type="entry name" value="Nucleotide_cyclase"/>
</dbReference>
<evidence type="ECO:0000259" key="1">
    <source>
        <dbReference type="PROSITE" id="PS50125"/>
    </source>
</evidence>
<organism evidence="2">
    <name type="scientific">marine metagenome</name>
    <dbReference type="NCBI Taxonomy" id="408172"/>
    <lineage>
        <taxon>unclassified sequences</taxon>
        <taxon>metagenomes</taxon>
        <taxon>ecological metagenomes</taxon>
    </lineage>
</organism>
<dbReference type="EMBL" id="UINC01058771">
    <property type="protein sequence ID" value="SVB81417.1"/>
    <property type="molecule type" value="Genomic_DNA"/>
</dbReference>
<dbReference type="InterPro" id="IPR001054">
    <property type="entry name" value="A/G_cyclase"/>
</dbReference>
<dbReference type="GO" id="GO:0035556">
    <property type="term" value="P:intracellular signal transduction"/>
    <property type="evidence" value="ECO:0007669"/>
    <property type="project" value="InterPro"/>
</dbReference>
<dbReference type="Gene3D" id="3.30.70.1230">
    <property type="entry name" value="Nucleotide cyclase"/>
    <property type="match status" value="1"/>
</dbReference>
<gene>
    <name evidence="2" type="ORF">METZ01_LOCUS234271</name>
</gene>
<dbReference type="PROSITE" id="PS50125">
    <property type="entry name" value="GUANYLATE_CYCLASE_2"/>
    <property type="match status" value="1"/>
</dbReference>
<dbReference type="Pfam" id="PF00211">
    <property type="entry name" value="Guanylate_cyc"/>
    <property type="match status" value="1"/>
</dbReference>